<evidence type="ECO:0000313" key="2">
    <source>
        <dbReference type="Proteomes" id="UP000075238"/>
    </source>
</evidence>
<gene>
    <name evidence="1" type="ORF">A2G96_09860</name>
</gene>
<organism evidence="1 2">
    <name type="scientific">Cupriavidus nantongensis</name>
    <dbReference type="NCBI Taxonomy" id="1796606"/>
    <lineage>
        <taxon>Bacteria</taxon>
        <taxon>Pseudomonadati</taxon>
        <taxon>Pseudomonadota</taxon>
        <taxon>Betaproteobacteria</taxon>
        <taxon>Burkholderiales</taxon>
        <taxon>Burkholderiaceae</taxon>
        <taxon>Cupriavidus</taxon>
    </lineage>
</organism>
<dbReference type="EMBL" id="CP014844">
    <property type="protein sequence ID" value="AMR78023.1"/>
    <property type="molecule type" value="Genomic_DNA"/>
</dbReference>
<sequence length="158" mass="15892">MRLMPTLVFALFTGLVAIYRYQSASNIPPTQVLQAAQAGQMFVAYAGAVGAFRNSNPAFTGSVSAAQLAAQGTPFSASFLATAGNNITPFGSAGRTITTYASLPTGAINTIVSITGGDAAYGMSSGTTWTSVAPGSTSQTLATTVPNGSVVSVIQIGQ</sequence>
<reference evidence="1 2" key="1">
    <citation type="submission" date="2016-03" db="EMBL/GenBank/DDBJ databases">
        <title>Complete genome sequence of a novel chlorpyrifos degrading bacterium, Cupriavidus nantongensis sp. X1.</title>
        <authorList>
            <person name="Fang L."/>
        </authorList>
    </citation>
    <scope>NUCLEOTIDE SEQUENCE [LARGE SCALE GENOMIC DNA]</scope>
    <source>
        <strain evidence="1 2">X1</strain>
    </source>
</reference>
<dbReference type="AlphaFoldDB" id="A0A142JIW1"/>
<accession>A0A142JIW1</accession>
<dbReference type="STRING" id="1796606.A2G96_09860"/>
<dbReference type="KEGG" id="cnan:A2G96_09860"/>
<protein>
    <recommendedName>
        <fullName evidence="3">Type IV pilus biogenesis protein PilM</fullName>
    </recommendedName>
</protein>
<name>A0A142JIW1_9BURK</name>
<dbReference type="Proteomes" id="UP000075238">
    <property type="component" value="Chromosome 1"/>
</dbReference>
<evidence type="ECO:0008006" key="3">
    <source>
        <dbReference type="Google" id="ProtNLM"/>
    </source>
</evidence>
<keyword evidence="2" id="KW-1185">Reference proteome</keyword>
<evidence type="ECO:0000313" key="1">
    <source>
        <dbReference type="EMBL" id="AMR78023.1"/>
    </source>
</evidence>
<dbReference type="RefSeq" id="WP_062798813.1">
    <property type="nucleotide sequence ID" value="NZ_CP014844.1"/>
</dbReference>
<proteinExistence type="predicted"/>